<evidence type="ECO:0000256" key="6">
    <source>
        <dbReference type="SAM" id="Phobius"/>
    </source>
</evidence>
<evidence type="ECO:0000256" key="4">
    <source>
        <dbReference type="ARBA" id="ARBA00022989"/>
    </source>
</evidence>
<evidence type="ECO:0000313" key="7">
    <source>
        <dbReference type="EMBL" id="MBB6454654.1"/>
    </source>
</evidence>
<keyword evidence="8" id="KW-1185">Reference proteome</keyword>
<comment type="similarity">
    <text evidence="2">Belongs to the UPF0754 family.</text>
</comment>
<feature type="transmembrane region" description="Helical" evidence="6">
    <location>
        <begin position="355"/>
        <end position="377"/>
    </location>
</feature>
<dbReference type="PIRSF" id="PIRSF032178">
    <property type="entry name" value="UCP032178"/>
    <property type="match status" value="1"/>
</dbReference>
<comment type="subcellular location">
    <subcellularLocation>
        <location evidence="1">Cell membrane</location>
    </subcellularLocation>
</comment>
<proteinExistence type="inferred from homology"/>
<organism evidence="7 8">
    <name type="scientific">Salirhabdus euzebyi</name>
    <dbReference type="NCBI Taxonomy" id="394506"/>
    <lineage>
        <taxon>Bacteria</taxon>
        <taxon>Bacillati</taxon>
        <taxon>Bacillota</taxon>
        <taxon>Bacilli</taxon>
        <taxon>Bacillales</taxon>
        <taxon>Bacillaceae</taxon>
        <taxon>Salirhabdus</taxon>
    </lineage>
</organism>
<dbReference type="PANTHER" id="PTHR35791:SF1">
    <property type="entry name" value="UPF0754 MEMBRANE PROTEIN YHEB"/>
    <property type="match status" value="1"/>
</dbReference>
<dbReference type="InterPro" id="IPR007383">
    <property type="entry name" value="DUF445"/>
</dbReference>
<dbReference type="Pfam" id="PF04286">
    <property type="entry name" value="DUF445"/>
    <property type="match status" value="1"/>
</dbReference>
<dbReference type="EMBL" id="JACHGH010000011">
    <property type="protein sequence ID" value="MBB6454654.1"/>
    <property type="molecule type" value="Genomic_DNA"/>
</dbReference>
<dbReference type="RefSeq" id="WP_174497155.1">
    <property type="nucleotide sequence ID" value="NZ_CADDWK010000012.1"/>
</dbReference>
<accession>A0A841Q8L3</accession>
<keyword evidence="5 6" id="KW-0472">Membrane</keyword>
<dbReference type="InterPro" id="IPR016991">
    <property type="entry name" value="UCP032178"/>
</dbReference>
<evidence type="ECO:0000313" key="8">
    <source>
        <dbReference type="Proteomes" id="UP000581688"/>
    </source>
</evidence>
<dbReference type="Proteomes" id="UP000581688">
    <property type="component" value="Unassembled WGS sequence"/>
</dbReference>
<evidence type="ECO:0000256" key="5">
    <source>
        <dbReference type="ARBA" id="ARBA00023136"/>
    </source>
</evidence>
<evidence type="ECO:0000256" key="3">
    <source>
        <dbReference type="ARBA" id="ARBA00022692"/>
    </source>
</evidence>
<dbReference type="GO" id="GO:0005886">
    <property type="term" value="C:plasma membrane"/>
    <property type="evidence" value="ECO:0007669"/>
    <property type="project" value="UniProtKB-SubCell"/>
</dbReference>
<evidence type="ECO:0000256" key="1">
    <source>
        <dbReference type="ARBA" id="ARBA00004236"/>
    </source>
</evidence>
<gene>
    <name evidence="7" type="ORF">HNQ94_003143</name>
</gene>
<feature type="transmembrane region" description="Helical" evidence="6">
    <location>
        <begin position="6"/>
        <end position="26"/>
    </location>
</feature>
<keyword evidence="3 6" id="KW-0812">Transmembrane</keyword>
<sequence>MEVLFVILFMIIIGAVIGGLTNSLAIKMLFRPYEAKYIGTFKIPFTPGLIPKRQSELAEQMGKTVVEHLLTPEGIRRKIQNDLFYEQSLLWLKDALQSFVEKDITVEDIVKKLNLQWDETAVKYVSEQFLMSKLTDWMSDHRHHSLKSILPDDLINKGEEYIPQIGSYALHKIDGYLSSDQGKEKIGEVAEKFLGGRGFFGNMISSFLGGDGLADKIQPALSQYLRSNEAKDLVIGLLKVEWDKLLQKEIKDFEPFLDKMHIKERLVKQAIAQIPFESMLQTKMYSLYSKYAIILNEKVIPTIVQSIQSYLTEKIEVFMHRLNLQDIVKEEVENFDVKRLESMVLGISKRELKMITYLGAVLGGVIGFVQGLVVLLIS</sequence>
<name>A0A841Q8L3_9BACI</name>
<dbReference type="AlphaFoldDB" id="A0A841Q8L3"/>
<comment type="caution">
    <text evidence="7">The sequence shown here is derived from an EMBL/GenBank/DDBJ whole genome shotgun (WGS) entry which is preliminary data.</text>
</comment>
<reference evidence="7 8" key="1">
    <citation type="submission" date="2020-08" db="EMBL/GenBank/DDBJ databases">
        <title>Genomic Encyclopedia of Type Strains, Phase IV (KMG-IV): sequencing the most valuable type-strain genomes for metagenomic binning, comparative biology and taxonomic classification.</title>
        <authorList>
            <person name="Goeker M."/>
        </authorList>
    </citation>
    <scope>NUCLEOTIDE SEQUENCE [LARGE SCALE GENOMIC DNA]</scope>
    <source>
        <strain evidence="7 8">DSM 19612</strain>
    </source>
</reference>
<keyword evidence="4 6" id="KW-1133">Transmembrane helix</keyword>
<dbReference type="PANTHER" id="PTHR35791">
    <property type="entry name" value="UPF0754 MEMBRANE PROTEIN YHEB"/>
    <property type="match status" value="1"/>
</dbReference>
<evidence type="ECO:0000256" key="2">
    <source>
        <dbReference type="ARBA" id="ARBA00008053"/>
    </source>
</evidence>
<protein>
    <submittedName>
        <fullName evidence="7">Uncharacterized membrane protein YheB (UPF0754 family)</fullName>
    </submittedName>
</protein>